<name>A0AAR2JTD1_PYGNA</name>
<dbReference type="GeneTree" id="ENSGT01050000245238"/>
<dbReference type="InterPro" id="IPR036397">
    <property type="entry name" value="RNaseH_sf"/>
</dbReference>
<dbReference type="Proteomes" id="UP001501920">
    <property type="component" value="Chromosome 11"/>
</dbReference>
<proteinExistence type="predicted"/>
<keyword evidence="2" id="KW-1185">Reference proteome</keyword>
<dbReference type="GO" id="GO:0003676">
    <property type="term" value="F:nucleic acid binding"/>
    <property type="evidence" value="ECO:0007669"/>
    <property type="project" value="InterPro"/>
</dbReference>
<evidence type="ECO:0000313" key="1">
    <source>
        <dbReference type="Ensembl" id="ENSPNAP00000055265.1"/>
    </source>
</evidence>
<protein>
    <submittedName>
        <fullName evidence="1">Uncharacterized protein</fullName>
    </submittedName>
</protein>
<reference evidence="1" key="3">
    <citation type="submission" date="2025-09" db="UniProtKB">
        <authorList>
            <consortium name="Ensembl"/>
        </authorList>
    </citation>
    <scope>IDENTIFICATION</scope>
</reference>
<organism evidence="1 2">
    <name type="scientific">Pygocentrus nattereri</name>
    <name type="common">Red-bellied piranha</name>
    <dbReference type="NCBI Taxonomy" id="42514"/>
    <lineage>
        <taxon>Eukaryota</taxon>
        <taxon>Metazoa</taxon>
        <taxon>Chordata</taxon>
        <taxon>Craniata</taxon>
        <taxon>Vertebrata</taxon>
        <taxon>Euteleostomi</taxon>
        <taxon>Actinopterygii</taxon>
        <taxon>Neopterygii</taxon>
        <taxon>Teleostei</taxon>
        <taxon>Ostariophysi</taxon>
        <taxon>Characiformes</taxon>
        <taxon>Characoidei</taxon>
        <taxon>Pygocentrus</taxon>
    </lineage>
</organism>
<accession>A0AAR2JTD1</accession>
<dbReference type="Gene3D" id="3.30.420.10">
    <property type="entry name" value="Ribonuclease H-like superfamily/Ribonuclease H"/>
    <property type="match status" value="1"/>
</dbReference>
<sequence>RKVQHCCTAHQHQNLIPTVKYGGGGMMVWGCFAASRPGRIAVINRKMNSQVYQDILQGNLRPSVFELKQFCMVD</sequence>
<dbReference type="AlphaFoldDB" id="A0AAR2JTD1"/>
<reference evidence="1 2" key="1">
    <citation type="submission" date="2020-10" db="EMBL/GenBank/DDBJ databases">
        <title>Pygocentrus nattereri (red-bellied piranha) genome, fPygNat1, primary haplotype.</title>
        <authorList>
            <person name="Myers G."/>
            <person name="Meyer A."/>
            <person name="Karagic N."/>
            <person name="Pippel M."/>
            <person name="Winkler S."/>
            <person name="Tracey A."/>
            <person name="Wood J."/>
            <person name="Formenti G."/>
            <person name="Howe K."/>
            <person name="Fedrigo O."/>
            <person name="Jarvis E.D."/>
        </authorList>
    </citation>
    <scope>NUCLEOTIDE SEQUENCE [LARGE SCALE GENOMIC DNA]</scope>
</reference>
<reference evidence="1" key="2">
    <citation type="submission" date="2025-08" db="UniProtKB">
        <authorList>
            <consortium name="Ensembl"/>
        </authorList>
    </citation>
    <scope>IDENTIFICATION</scope>
</reference>
<evidence type="ECO:0000313" key="2">
    <source>
        <dbReference type="Proteomes" id="UP001501920"/>
    </source>
</evidence>
<dbReference type="Ensembl" id="ENSPNAT00000086433.1">
    <property type="protein sequence ID" value="ENSPNAP00000055265.1"/>
    <property type="gene ID" value="ENSPNAG00000032563.1"/>
</dbReference>